<dbReference type="Gene3D" id="3.40.50.2300">
    <property type="match status" value="3"/>
</dbReference>
<evidence type="ECO:0000256" key="1">
    <source>
        <dbReference type="ARBA" id="ARBA00010062"/>
    </source>
</evidence>
<proteinExistence type="inferred from homology"/>
<dbReference type="PANTHER" id="PTHR30483">
    <property type="entry name" value="LEUCINE-SPECIFIC-BINDING PROTEIN"/>
    <property type="match status" value="1"/>
</dbReference>
<dbReference type="SUPFAM" id="SSF53822">
    <property type="entry name" value="Periplasmic binding protein-like I"/>
    <property type="match status" value="1"/>
</dbReference>
<evidence type="ECO:0000256" key="2">
    <source>
        <dbReference type="ARBA" id="ARBA00022729"/>
    </source>
</evidence>
<comment type="similarity">
    <text evidence="1">Belongs to the leucine-binding protein family.</text>
</comment>
<dbReference type="InterPro" id="IPR028081">
    <property type="entry name" value="Leu-bd"/>
</dbReference>
<dbReference type="InterPro" id="IPR028082">
    <property type="entry name" value="Peripla_BP_I"/>
</dbReference>
<reference evidence="4" key="1">
    <citation type="submission" date="2020-02" db="EMBL/GenBank/DDBJ databases">
        <authorList>
            <person name="Meier V. D."/>
        </authorList>
    </citation>
    <scope>NUCLEOTIDE SEQUENCE</scope>
    <source>
        <strain evidence="4">AVDCRST_MAG86</strain>
    </source>
</reference>
<dbReference type="Pfam" id="PF13458">
    <property type="entry name" value="Peripla_BP_6"/>
    <property type="match status" value="1"/>
</dbReference>
<organism evidence="4">
    <name type="scientific">uncultured Truepera sp</name>
    <dbReference type="NCBI Taxonomy" id="543023"/>
    <lineage>
        <taxon>Bacteria</taxon>
        <taxon>Thermotogati</taxon>
        <taxon>Deinococcota</taxon>
        <taxon>Deinococci</taxon>
        <taxon>Trueperales</taxon>
        <taxon>Trueperaceae</taxon>
        <taxon>Truepera</taxon>
        <taxon>environmental samples</taxon>
    </lineage>
</organism>
<gene>
    <name evidence="4" type="ORF">AVDCRST_MAG86-3098</name>
</gene>
<evidence type="ECO:0000313" key="4">
    <source>
        <dbReference type="EMBL" id="CAA9583001.1"/>
    </source>
</evidence>
<dbReference type="AlphaFoldDB" id="A0A6J4VRM6"/>
<sequence>MKFFLLLGWLVGFAHAQIQVGAILPLSGALASVGEVQEAALRASAEALEARGVVLEITLRDSRSRPDRAAARVQELLDSGVHILVCCETPEVGARVTPLAAAAGLSTLTLAPSTAADVTWLFALAPEETAPLERLSLETPLHPFGLMAPVGRAGDLAAERLQPKVGAARYPVARPPLTPEALQIATREPASVVVWDNGEGTVRATEALSARGYGGAVIVRADIWDDLNALERAKLTGARSVLSPAVLGYTLSDAHPSKAAVSSFRRALIVVPDGALTGAALAAGAGAWDAAQLIGSAAEQVLAYNVVTDTEAGREAVRGALRDALVTLGPVTGAGGTYDFTEGDFSDGSSSGLQPDSLVLAEWRSGRFRPLP</sequence>
<feature type="domain" description="Leucine-binding protein" evidence="3">
    <location>
        <begin position="17"/>
        <end position="112"/>
    </location>
</feature>
<accession>A0A6J4VRM6</accession>
<keyword evidence="2" id="KW-0732">Signal</keyword>
<dbReference type="EMBL" id="CADCWP010000284">
    <property type="protein sequence ID" value="CAA9583001.1"/>
    <property type="molecule type" value="Genomic_DNA"/>
</dbReference>
<name>A0A6J4VRM6_9DEIN</name>
<protein>
    <recommendedName>
        <fullName evidence="3">Leucine-binding protein domain-containing protein</fullName>
    </recommendedName>
</protein>
<dbReference type="InterPro" id="IPR051010">
    <property type="entry name" value="BCAA_transport"/>
</dbReference>
<evidence type="ECO:0000259" key="3">
    <source>
        <dbReference type="Pfam" id="PF13458"/>
    </source>
</evidence>